<reference evidence="5 8" key="2">
    <citation type="journal article" date="2019" name="Nat. Med.">
        <title>A library of human gut bacterial isolates paired with longitudinal multiomics data enables mechanistic microbiome research.</title>
        <authorList>
            <person name="Poyet M."/>
            <person name="Groussin M."/>
            <person name="Gibbons S.M."/>
            <person name="Avila-Pacheco J."/>
            <person name="Jiang X."/>
            <person name="Kearney S.M."/>
            <person name="Perrotta A.R."/>
            <person name="Berdy B."/>
            <person name="Zhao S."/>
            <person name="Lieberman T.D."/>
            <person name="Swanson P.K."/>
            <person name="Smith M."/>
            <person name="Roesemann S."/>
            <person name="Alexander J.E."/>
            <person name="Rich S.A."/>
            <person name="Livny J."/>
            <person name="Vlamakis H."/>
            <person name="Clish C."/>
            <person name="Bullock K."/>
            <person name="Deik A."/>
            <person name="Scott J."/>
            <person name="Pierce K.A."/>
            <person name="Xavier R.J."/>
            <person name="Alm E.J."/>
        </authorList>
    </citation>
    <scope>NUCLEOTIDE SEQUENCE [LARGE SCALE GENOMIC DNA]</scope>
    <source>
        <strain evidence="5 8">BIOML-A2</strain>
    </source>
</reference>
<dbReference type="EMBL" id="WKPR01000039">
    <property type="protein sequence ID" value="MSB22408.1"/>
    <property type="molecule type" value="Genomic_DNA"/>
</dbReference>
<dbReference type="RefSeq" id="WP_009260027.1">
    <property type="nucleotide sequence ID" value="NZ_BAABZG010000001.1"/>
</dbReference>
<dbReference type="Proteomes" id="UP000595792">
    <property type="component" value="Chromosome"/>
</dbReference>
<reference evidence="3" key="4">
    <citation type="submission" date="2023-01" db="EMBL/GenBank/DDBJ databases">
        <title>Human gut microbiome strain richness.</title>
        <authorList>
            <person name="Chen-Liaw A."/>
        </authorList>
    </citation>
    <scope>NUCLEOTIDE SEQUENCE</scope>
    <source>
        <strain evidence="4">1001287st1_F4_1001285I_161205</strain>
        <strain evidence="3">2225st1_A6_2225SCRN_200828</strain>
    </source>
</reference>
<evidence type="ECO:0000313" key="7">
    <source>
        <dbReference type="Proteomes" id="UP000095746"/>
    </source>
</evidence>
<dbReference type="Proteomes" id="UP001211006">
    <property type="component" value="Unassembled WGS sequence"/>
</dbReference>
<dbReference type="EMBL" id="JAQLWV010000050">
    <property type="protein sequence ID" value="MDB7935653.1"/>
    <property type="molecule type" value="Genomic_DNA"/>
</dbReference>
<sequence length="160" mass="17800">MKESPIRTERKTIHLPPDTIRALNKLAARNGTDFSKEVRRAIDEYLDLESTAENIDMISGVIRQELSGQIKGLGNRLAGLINRLTIISAAGYYANIAIIADLIDRDRYSSFEKIEAAARKKALAFANQKNADALRIFLDDEEMKKAIRAVQGGSRVDPDL</sequence>
<dbReference type="Proteomes" id="UP000095746">
    <property type="component" value="Unassembled WGS sequence"/>
</dbReference>
<dbReference type="EMBL" id="JAQLWO010000026">
    <property type="protein sequence ID" value="MDB7908078.1"/>
    <property type="molecule type" value="Genomic_DNA"/>
</dbReference>
<accession>A0A173YPA9</accession>
<dbReference type="InterPro" id="IPR002145">
    <property type="entry name" value="CopG"/>
</dbReference>
<dbReference type="CDD" id="cd21631">
    <property type="entry name" value="RHH_CopG_NikR-like"/>
    <property type="match status" value="1"/>
</dbReference>
<proteinExistence type="predicted"/>
<evidence type="ECO:0000313" key="4">
    <source>
        <dbReference type="EMBL" id="MDB7935653.1"/>
    </source>
</evidence>
<feature type="domain" description="Ribbon-helix-helix protein CopG" evidence="1">
    <location>
        <begin position="12"/>
        <end position="49"/>
    </location>
</feature>
<dbReference type="Proteomes" id="UP001211173">
    <property type="component" value="Unassembled WGS sequence"/>
</dbReference>
<dbReference type="AlphaFoldDB" id="A0A173YPA9"/>
<evidence type="ECO:0000313" key="9">
    <source>
        <dbReference type="Proteomes" id="UP000595792"/>
    </source>
</evidence>
<dbReference type="Pfam" id="PF01402">
    <property type="entry name" value="RHH_1"/>
    <property type="match status" value="1"/>
</dbReference>
<dbReference type="KEGG" id="fpla:A4U99_02515"/>
<dbReference type="EMBL" id="CYZT01000007">
    <property type="protein sequence ID" value="CUN65187.1"/>
    <property type="molecule type" value="Genomic_DNA"/>
</dbReference>
<protein>
    <submittedName>
        <fullName evidence="3">Ribbon-helix-helix domain-containing protein</fullName>
    </submittedName>
    <submittedName>
        <fullName evidence="5">Ribbon-helix-helix protein, CopG family</fullName>
    </submittedName>
</protein>
<dbReference type="GO" id="GO:0006355">
    <property type="term" value="P:regulation of DNA-templated transcription"/>
    <property type="evidence" value="ECO:0007669"/>
    <property type="project" value="InterPro"/>
</dbReference>
<dbReference type="EMBL" id="CP065315">
    <property type="protein sequence ID" value="QQR05921.1"/>
    <property type="molecule type" value="Genomic_DNA"/>
</dbReference>
<evidence type="ECO:0000259" key="1">
    <source>
        <dbReference type="Pfam" id="PF01402"/>
    </source>
</evidence>
<evidence type="ECO:0000313" key="8">
    <source>
        <dbReference type="Proteomes" id="UP000434475"/>
    </source>
</evidence>
<evidence type="ECO:0000313" key="5">
    <source>
        <dbReference type="EMBL" id="MSB22408.1"/>
    </source>
</evidence>
<evidence type="ECO:0000313" key="2">
    <source>
        <dbReference type="EMBL" id="CUN65187.1"/>
    </source>
</evidence>
<dbReference type="OrthoDB" id="1739375at2"/>
<evidence type="ECO:0000313" key="6">
    <source>
        <dbReference type="EMBL" id="QQR05921.1"/>
    </source>
</evidence>
<organism evidence="2 7">
    <name type="scientific">Flavonifractor plautii</name>
    <name type="common">Fusobacterium plautii</name>
    <dbReference type="NCBI Taxonomy" id="292800"/>
    <lineage>
        <taxon>Bacteria</taxon>
        <taxon>Bacillati</taxon>
        <taxon>Bacillota</taxon>
        <taxon>Clostridia</taxon>
        <taxon>Eubacteriales</taxon>
        <taxon>Oscillospiraceae</taxon>
        <taxon>Flavonifractor</taxon>
    </lineage>
</organism>
<gene>
    <name evidence="2" type="ORF">ERS852411_00260</name>
    <name evidence="5" type="ORF">GKE97_23370</name>
    <name evidence="6" type="ORF">I5Q84_18685</name>
    <name evidence="3" type="ORF">PND83_19005</name>
    <name evidence="4" type="ORF">PNE06_21445</name>
</gene>
<reference evidence="6 9" key="3">
    <citation type="submission" date="2020-11" db="EMBL/GenBank/DDBJ databases">
        <title>Closed and high quality bacterial genomes of the OMM12 community.</title>
        <authorList>
            <person name="Marbouty M."/>
            <person name="Lamy-Besnier Q."/>
            <person name="Debarbieux L."/>
            <person name="Koszul R."/>
        </authorList>
    </citation>
    <scope>NUCLEOTIDE SEQUENCE [LARGE SCALE GENOMIC DNA]</scope>
    <source>
        <strain evidence="6 9">YL31</strain>
    </source>
</reference>
<reference evidence="2 7" key="1">
    <citation type="submission" date="2015-09" db="EMBL/GenBank/DDBJ databases">
        <authorList>
            <consortium name="Pathogen Informatics"/>
        </authorList>
    </citation>
    <scope>NUCLEOTIDE SEQUENCE [LARGE SCALE GENOMIC DNA]</scope>
    <source>
        <strain evidence="2 7">2789STDY5608854</strain>
    </source>
</reference>
<evidence type="ECO:0000313" key="3">
    <source>
        <dbReference type="EMBL" id="MDB7908078.1"/>
    </source>
</evidence>
<dbReference type="Proteomes" id="UP000434475">
    <property type="component" value="Unassembled WGS sequence"/>
</dbReference>
<name>A0A173YPA9_FLAPL</name>